<dbReference type="RefSeq" id="WP_013765434.1">
    <property type="nucleotide sequence ID" value="NC_015510.1"/>
</dbReference>
<proteinExistence type="predicted"/>
<dbReference type="HOGENOM" id="CLU_1945759_0_0_10"/>
<gene>
    <name evidence="1" type="ordered locus">Halhy_3028</name>
</gene>
<dbReference type="OrthoDB" id="1496042at2"/>
<accession>F4L6R0</accession>
<sequence>MDTILYPDFLEDITSYQAAIDFWQAKLDPLFREFGLSKQDYLNTIMVNGVSLHDGNPIYQAYFPELKKAVRIIQEEPILPADFGSWVNLTEVDEEEVEELVISLVLTEDNVERAGEEIRKWLVTPTEPC</sequence>
<evidence type="ECO:0000313" key="2">
    <source>
        <dbReference type="Proteomes" id="UP000008461"/>
    </source>
</evidence>
<dbReference type="AlphaFoldDB" id="F4L6R0"/>
<keyword evidence="2" id="KW-1185">Reference proteome</keyword>
<evidence type="ECO:0000313" key="1">
    <source>
        <dbReference type="EMBL" id="AEE50891.1"/>
    </source>
</evidence>
<name>F4L6R0_HALH1</name>
<dbReference type="EMBL" id="CP002691">
    <property type="protein sequence ID" value="AEE50891.1"/>
    <property type="molecule type" value="Genomic_DNA"/>
</dbReference>
<dbReference type="Proteomes" id="UP000008461">
    <property type="component" value="Chromosome"/>
</dbReference>
<protein>
    <submittedName>
        <fullName evidence="1">Uncharacterized protein</fullName>
    </submittedName>
</protein>
<organism evidence="1 2">
    <name type="scientific">Haliscomenobacter hydrossis (strain ATCC 27775 / DSM 1100 / LMG 10767 / O)</name>
    <dbReference type="NCBI Taxonomy" id="760192"/>
    <lineage>
        <taxon>Bacteria</taxon>
        <taxon>Pseudomonadati</taxon>
        <taxon>Bacteroidota</taxon>
        <taxon>Saprospiria</taxon>
        <taxon>Saprospirales</taxon>
        <taxon>Haliscomenobacteraceae</taxon>
        <taxon>Haliscomenobacter</taxon>
    </lineage>
</organism>
<dbReference type="KEGG" id="hhy:Halhy_3028"/>
<reference evidence="1 2" key="1">
    <citation type="journal article" date="2011" name="Stand. Genomic Sci.">
        <title>Complete genome sequence of Haliscomenobacter hydrossis type strain (O).</title>
        <authorList>
            <consortium name="US DOE Joint Genome Institute (JGI-PGF)"/>
            <person name="Daligault H."/>
            <person name="Lapidus A."/>
            <person name="Zeytun A."/>
            <person name="Nolan M."/>
            <person name="Lucas S."/>
            <person name="Del Rio T.G."/>
            <person name="Tice H."/>
            <person name="Cheng J.F."/>
            <person name="Tapia R."/>
            <person name="Han C."/>
            <person name="Goodwin L."/>
            <person name="Pitluck S."/>
            <person name="Liolios K."/>
            <person name="Pagani I."/>
            <person name="Ivanova N."/>
            <person name="Huntemann M."/>
            <person name="Mavromatis K."/>
            <person name="Mikhailova N."/>
            <person name="Pati A."/>
            <person name="Chen A."/>
            <person name="Palaniappan K."/>
            <person name="Land M."/>
            <person name="Hauser L."/>
            <person name="Brambilla E.M."/>
            <person name="Rohde M."/>
            <person name="Verbarg S."/>
            <person name="Goker M."/>
            <person name="Bristow J."/>
            <person name="Eisen J.A."/>
            <person name="Markowitz V."/>
            <person name="Hugenholtz P."/>
            <person name="Kyrpides N.C."/>
            <person name="Klenk H.P."/>
            <person name="Woyke T."/>
        </authorList>
    </citation>
    <scope>NUCLEOTIDE SEQUENCE [LARGE SCALE GENOMIC DNA]</scope>
    <source>
        <strain evidence="2">ATCC 27775 / DSM 1100 / LMG 10767 / O</strain>
    </source>
</reference>
<reference key="2">
    <citation type="submission" date="2011-04" db="EMBL/GenBank/DDBJ databases">
        <title>Complete sequence of chromosome of Haliscomenobacter hydrossis DSM 1100.</title>
        <authorList>
            <consortium name="US DOE Joint Genome Institute (JGI-PGF)"/>
            <person name="Lucas S."/>
            <person name="Han J."/>
            <person name="Lapidus A."/>
            <person name="Bruce D."/>
            <person name="Goodwin L."/>
            <person name="Pitluck S."/>
            <person name="Peters L."/>
            <person name="Kyrpides N."/>
            <person name="Mavromatis K."/>
            <person name="Ivanova N."/>
            <person name="Ovchinnikova G."/>
            <person name="Pagani I."/>
            <person name="Daligault H."/>
            <person name="Detter J.C."/>
            <person name="Han C."/>
            <person name="Land M."/>
            <person name="Hauser L."/>
            <person name="Markowitz V."/>
            <person name="Cheng J.-F."/>
            <person name="Hugenholtz P."/>
            <person name="Woyke T."/>
            <person name="Wu D."/>
            <person name="Verbarg S."/>
            <person name="Frueling A."/>
            <person name="Brambilla E."/>
            <person name="Klenk H.-P."/>
            <person name="Eisen J.A."/>
        </authorList>
    </citation>
    <scope>NUCLEOTIDE SEQUENCE</scope>
    <source>
        <strain>DSM 1100</strain>
    </source>
</reference>
<dbReference type="STRING" id="760192.Halhy_3028"/>